<evidence type="ECO:0000313" key="3">
    <source>
        <dbReference type="Proteomes" id="UP001596548"/>
    </source>
</evidence>
<dbReference type="EMBL" id="JBHTBJ010000034">
    <property type="protein sequence ID" value="MFC7278570.1"/>
    <property type="molecule type" value="Genomic_DNA"/>
</dbReference>
<accession>A0ABW2I1B4</accession>
<proteinExistence type="predicted"/>
<keyword evidence="3" id="KW-1185">Reference proteome</keyword>
<gene>
    <name evidence="2" type="ORF">ACFQS1_31715</name>
</gene>
<feature type="transmembrane region" description="Helical" evidence="1">
    <location>
        <begin position="77"/>
        <end position="100"/>
    </location>
</feature>
<dbReference type="Proteomes" id="UP001596548">
    <property type="component" value="Unassembled WGS sequence"/>
</dbReference>
<evidence type="ECO:0000313" key="2">
    <source>
        <dbReference type="EMBL" id="MFC7278570.1"/>
    </source>
</evidence>
<dbReference type="RefSeq" id="WP_378975529.1">
    <property type="nucleotide sequence ID" value="NZ_JBHTBJ010000034.1"/>
</dbReference>
<organism evidence="2 3">
    <name type="scientific">Paractinoplanes rhizophilus</name>
    <dbReference type="NCBI Taxonomy" id="1416877"/>
    <lineage>
        <taxon>Bacteria</taxon>
        <taxon>Bacillati</taxon>
        <taxon>Actinomycetota</taxon>
        <taxon>Actinomycetes</taxon>
        <taxon>Micromonosporales</taxon>
        <taxon>Micromonosporaceae</taxon>
        <taxon>Paractinoplanes</taxon>
    </lineage>
</organism>
<name>A0ABW2I1B4_9ACTN</name>
<reference evidence="3" key="1">
    <citation type="journal article" date="2019" name="Int. J. Syst. Evol. Microbiol.">
        <title>The Global Catalogue of Microorganisms (GCM) 10K type strain sequencing project: providing services to taxonomists for standard genome sequencing and annotation.</title>
        <authorList>
            <consortium name="The Broad Institute Genomics Platform"/>
            <consortium name="The Broad Institute Genome Sequencing Center for Infectious Disease"/>
            <person name="Wu L."/>
            <person name="Ma J."/>
        </authorList>
    </citation>
    <scope>NUCLEOTIDE SEQUENCE [LARGE SCALE GENOMIC DNA]</scope>
    <source>
        <strain evidence="3">XZYJT-10</strain>
    </source>
</reference>
<evidence type="ECO:0008006" key="4">
    <source>
        <dbReference type="Google" id="ProtNLM"/>
    </source>
</evidence>
<evidence type="ECO:0000256" key="1">
    <source>
        <dbReference type="SAM" id="Phobius"/>
    </source>
</evidence>
<sequence>MTRTAIEIRRWFGKVALLLAGLWVVVLVALVAGIAQGGSVPVLNLVLGVLPAVAFVPATYFAIGLHRTDDPEQINKFWPWALGLAIAGMVLLIGSAYGLYRVEQS</sequence>
<keyword evidence="1" id="KW-1133">Transmembrane helix</keyword>
<protein>
    <recommendedName>
        <fullName evidence="4">PrsW family intramembrane metalloprotease</fullName>
    </recommendedName>
</protein>
<comment type="caution">
    <text evidence="2">The sequence shown here is derived from an EMBL/GenBank/DDBJ whole genome shotgun (WGS) entry which is preliminary data.</text>
</comment>
<feature type="transmembrane region" description="Helical" evidence="1">
    <location>
        <begin position="12"/>
        <end position="36"/>
    </location>
</feature>
<keyword evidence="1" id="KW-0472">Membrane</keyword>
<feature type="transmembrane region" description="Helical" evidence="1">
    <location>
        <begin position="42"/>
        <end position="65"/>
    </location>
</feature>
<keyword evidence="1" id="KW-0812">Transmembrane</keyword>